<dbReference type="GO" id="GO:0009432">
    <property type="term" value="P:SOS response"/>
    <property type="evidence" value="ECO:0007669"/>
    <property type="project" value="TreeGrafter"/>
</dbReference>
<name>A0A9D1VPJ1_9FIRM</name>
<accession>A0A9D1VPJ1</accession>
<dbReference type="EC" id="2.7.7.7" evidence="2"/>
<comment type="cofactor">
    <cofactor evidence="2">
        <name>Mg(2+)</name>
        <dbReference type="ChEBI" id="CHEBI:18420"/>
    </cofactor>
    <text evidence="2">Binds 2 magnesium ions per subunit.</text>
</comment>
<keyword evidence="2" id="KW-0227">DNA damage</keyword>
<dbReference type="InterPro" id="IPR050116">
    <property type="entry name" value="DNA_polymerase-Y"/>
</dbReference>
<dbReference type="CDD" id="cd03586">
    <property type="entry name" value="PolY_Pol_IV_kappa"/>
    <property type="match status" value="1"/>
</dbReference>
<gene>
    <name evidence="2" type="primary">dinB</name>
    <name evidence="4" type="ORF">H9738_13500</name>
</gene>
<evidence type="ECO:0000256" key="1">
    <source>
        <dbReference type="ARBA" id="ARBA00010945"/>
    </source>
</evidence>
<dbReference type="GO" id="GO:0006261">
    <property type="term" value="P:DNA-templated DNA replication"/>
    <property type="evidence" value="ECO:0007669"/>
    <property type="project" value="UniProtKB-UniRule"/>
</dbReference>
<keyword evidence="2" id="KW-0460">Magnesium</keyword>
<dbReference type="InterPro" id="IPR043502">
    <property type="entry name" value="DNA/RNA_pol_sf"/>
</dbReference>
<dbReference type="Pfam" id="PF00817">
    <property type="entry name" value="IMS"/>
    <property type="match status" value="1"/>
</dbReference>
<evidence type="ECO:0000313" key="4">
    <source>
        <dbReference type="EMBL" id="HIX38859.1"/>
    </source>
</evidence>
<dbReference type="Gene3D" id="3.30.1490.100">
    <property type="entry name" value="DNA polymerase, Y-family, little finger domain"/>
    <property type="match status" value="1"/>
</dbReference>
<reference evidence="4" key="1">
    <citation type="journal article" date="2021" name="PeerJ">
        <title>Extensive microbial diversity within the chicken gut microbiome revealed by metagenomics and culture.</title>
        <authorList>
            <person name="Gilroy R."/>
            <person name="Ravi A."/>
            <person name="Getino M."/>
            <person name="Pursley I."/>
            <person name="Horton D.L."/>
            <person name="Alikhan N.F."/>
            <person name="Baker D."/>
            <person name="Gharbi K."/>
            <person name="Hall N."/>
            <person name="Watson M."/>
            <person name="Adriaenssens E.M."/>
            <person name="Foster-Nyarko E."/>
            <person name="Jarju S."/>
            <person name="Secka A."/>
            <person name="Antonio M."/>
            <person name="Oren A."/>
            <person name="Chaudhuri R.R."/>
            <person name="La Ragione R."/>
            <person name="Hildebrand F."/>
            <person name="Pallen M.J."/>
        </authorList>
    </citation>
    <scope>NUCLEOTIDE SEQUENCE</scope>
    <source>
        <strain evidence="4">ChiHjej12B11-1927</strain>
    </source>
</reference>
<keyword evidence="2" id="KW-0515">Mutator protein</keyword>
<dbReference type="Gene3D" id="3.30.70.270">
    <property type="match status" value="1"/>
</dbReference>
<dbReference type="GO" id="GO:0000287">
    <property type="term" value="F:magnesium ion binding"/>
    <property type="evidence" value="ECO:0007669"/>
    <property type="project" value="UniProtKB-UniRule"/>
</dbReference>
<feature type="site" description="Substrate discrimination" evidence="2">
    <location>
        <position position="16"/>
    </location>
</feature>
<feature type="binding site" evidence="2">
    <location>
        <position position="11"/>
    </location>
    <ligand>
        <name>Mg(2+)</name>
        <dbReference type="ChEBI" id="CHEBI:18420"/>
    </ligand>
</feature>
<dbReference type="SUPFAM" id="SSF56672">
    <property type="entry name" value="DNA/RNA polymerases"/>
    <property type="match status" value="1"/>
</dbReference>
<dbReference type="SUPFAM" id="SSF100879">
    <property type="entry name" value="Lesion bypass DNA polymerase (Y-family), little finger domain"/>
    <property type="match status" value="1"/>
</dbReference>
<dbReference type="GO" id="GO:0003684">
    <property type="term" value="F:damaged DNA binding"/>
    <property type="evidence" value="ECO:0007669"/>
    <property type="project" value="InterPro"/>
</dbReference>
<dbReference type="InterPro" id="IPR001126">
    <property type="entry name" value="UmuC"/>
</dbReference>
<dbReference type="PANTHER" id="PTHR11076">
    <property type="entry name" value="DNA REPAIR POLYMERASE UMUC / TRANSFERASE FAMILY MEMBER"/>
    <property type="match status" value="1"/>
</dbReference>
<dbReference type="GO" id="GO:0006281">
    <property type="term" value="P:DNA repair"/>
    <property type="evidence" value="ECO:0007669"/>
    <property type="project" value="UniProtKB-UniRule"/>
</dbReference>
<keyword evidence="2" id="KW-0234">DNA repair</keyword>
<evidence type="ECO:0000256" key="2">
    <source>
        <dbReference type="HAMAP-Rule" id="MF_01113"/>
    </source>
</evidence>
<dbReference type="InterPro" id="IPR022880">
    <property type="entry name" value="DNApol_IV"/>
</dbReference>
<comment type="subunit">
    <text evidence="2">Monomer.</text>
</comment>
<comment type="catalytic activity">
    <reaction evidence="2">
        <text>DNA(n) + a 2'-deoxyribonucleoside 5'-triphosphate = DNA(n+1) + diphosphate</text>
        <dbReference type="Rhea" id="RHEA:22508"/>
        <dbReference type="Rhea" id="RHEA-COMP:17339"/>
        <dbReference type="Rhea" id="RHEA-COMP:17340"/>
        <dbReference type="ChEBI" id="CHEBI:33019"/>
        <dbReference type="ChEBI" id="CHEBI:61560"/>
        <dbReference type="ChEBI" id="CHEBI:173112"/>
        <dbReference type="EC" id="2.7.7.7"/>
    </reaction>
</comment>
<keyword evidence="2" id="KW-0808">Transferase</keyword>
<keyword evidence="2" id="KW-0239">DNA-directed DNA polymerase</keyword>
<dbReference type="GO" id="GO:0042276">
    <property type="term" value="P:error-prone translesion synthesis"/>
    <property type="evidence" value="ECO:0007669"/>
    <property type="project" value="TreeGrafter"/>
</dbReference>
<comment type="similarity">
    <text evidence="1 2">Belongs to the DNA polymerase type-Y family.</text>
</comment>
<dbReference type="InterPro" id="IPR036775">
    <property type="entry name" value="DNA_pol_Y-fam_lit_finger_sf"/>
</dbReference>
<comment type="function">
    <text evidence="2">Poorly processive, error-prone DNA polymerase involved in untargeted mutagenesis. Copies undamaged DNA at stalled replication forks, which arise in vivo from mismatched or misaligned primer ends. These misaligned primers can be extended by PolIV. Exhibits no 3'-5' exonuclease (proofreading) activity. May be involved in translesional synthesis, in conjunction with the beta clamp from PolIII.</text>
</comment>
<keyword evidence="2" id="KW-0479">Metal-binding</keyword>
<feature type="domain" description="UmuC" evidence="3">
    <location>
        <begin position="7"/>
        <end position="196"/>
    </location>
</feature>
<dbReference type="GO" id="GO:0003887">
    <property type="term" value="F:DNA-directed DNA polymerase activity"/>
    <property type="evidence" value="ECO:0007669"/>
    <property type="project" value="UniProtKB-UniRule"/>
</dbReference>
<keyword evidence="2" id="KW-0235">DNA replication</keyword>
<dbReference type="InterPro" id="IPR043128">
    <property type="entry name" value="Rev_trsase/Diguanyl_cyclase"/>
</dbReference>
<reference evidence="4" key="2">
    <citation type="submission" date="2021-04" db="EMBL/GenBank/DDBJ databases">
        <authorList>
            <person name="Gilroy R."/>
        </authorList>
    </citation>
    <scope>NUCLEOTIDE SEQUENCE</scope>
    <source>
        <strain evidence="4">ChiHjej12B11-1927</strain>
    </source>
</reference>
<protein>
    <recommendedName>
        <fullName evidence="2">DNA polymerase IV</fullName>
        <shortName evidence="2">Pol IV</shortName>
        <ecNumber evidence="2">2.7.7.7</ecNumber>
    </recommendedName>
</protein>
<sequence>MFENRVIFHVDVNAAYLSWEAVYRLRHLGAKEDLRSQAAGVAGDTAMRHGIILAKSIPAKKYGIRTGESILEAKRKCPSLILVPPHYQLYEKASKAFIEILKEFSPAVEQYSIDEAFMDMTGTQTLWHSPEAAAETVRKRIRDELGFTVNIGISSNKVLAKMASDFEKPDKVHTLFPGEIGTKLWPLPVSDLFFAGSKTVGKLESLGIYTIRELARTDPEILKSHLKKYGEILWAFANGIDTSPVEPEPEANKGYGNSLTLPFDVTDIRQARLALLGLSETLGARMRKDQVMAQVFTLSIKTWDFHCYSHQKKFSDPTDLTEEIYKRAVLLFRQIWKGEPIRHLGIRGSCLTRKDMPVQESLFQGEAYEKRRRAEMTVDRIRQRYGADAVKRAAFLDTPIDHMSGGISREKRTVLYKLPAERYDR</sequence>
<dbReference type="PROSITE" id="PS50173">
    <property type="entry name" value="UMUC"/>
    <property type="match status" value="1"/>
</dbReference>
<feature type="binding site" evidence="2">
    <location>
        <position position="114"/>
    </location>
    <ligand>
        <name>Mg(2+)</name>
        <dbReference type="ChEBI" id="CHEBI:18420"/>
    </ligand>
</feature>
<organism evidence="4 5">
    <name type="scientific">Candidatus Blautia pullistercoris</name>
    <dbReference type="NCBI Taxonomy" id="2838499"/>
    <lineage>
        <taxon>Bacteria</taxon>
        <taxon>Bacillati</taxon>
        <taxon>Bacillota</taxon>
        <taxon>Clostridia</taxon>
        <taxon>Lachnospirales</taxon>
        <taxon>Lachnospiraceae</taxon>
        <taxon>Blautia</taxon>
    </lineage>
</organism>
<proteinExistence type="inferred from homology"/>
<dbReference type="EMBL" id="DXFG01000309">
    <property type="protein sequence ID" value="HIX38859.1"/>
    <property type="molecule type" value="Genomic_DNA"/>
</dbReference>
<keyword evidence="2" id="KW-0548">Nucleotidyltransferase</keyword>
<comment type="caution">
    <text evidence="4">The sequence shown here is derived from an EMBL/GenBank/DDBJ whole genome shotgun (WGS) entry which is preliminary data.</text>
</comment>
<dbReference type="GO" id="GO:0005829">
    <property type="term" value="C:cytosol"/>
    <property type="evidence" value="ECO:0007669"/>
    <property type="project" value="TreeGrafter"/>
</dbReference>
<dbReference type="HAMAP" id="MF_01113">
    <property type="entry name" value="DNApol_IV"/>
    <property type="match status" value="1"/>
</dbReference>
<dbReference type="InterPro" id="IPR017961">
    <property type="entry name" value="DNA_pol_Y-fam_little_finger"/>
</dbReference>
<evidence type="ECO:0000313" key="5">
    <source>
        <dbReference type="Proteomes" id="UP000824230"/>
    </source>
</evidence>
<keyword evidence="2" id="KW-0963">Cytoplasm</keyword>
<feature type="active site" evidence="2">
    <location>
        <position position="115"/>
    </location>
</feature>
<dbReference type="Proteomes" id="UP000824230">
    <property type="component" value="Unassembled WGS sequence"/>
</dbReference>
<comment type="subcellular location">
    <subcellularLocation>
        <location evidence="2">Cytoplasm</location>
    </subcellularLocation>
</comment>
<dbReference type="PANTHER" id="PTHR11076:SF33">
    <property type="entry name" value="DNA POLYMERASE KAPPA"/>
    <property type="match status" value="1"/>
</dbReference>
<dbReference type="Pfam" id="PF11799">
    <property type="entry name" value="IMS_C"/>
    <property type="match status" value="1"/>
</dbReference>
<evidence type="ECO:0000259" key="3">
    <source>
        <dbReference type="PROSITE" id="PS50173"/>
    </source>
</evidence>
<dbReference type="Gene3D" id="1.10.150.20">
    <property type="entry name" value="5' to 3' exonuclease, C-terminal subdomain"/>
    <property type="match status" value="1"/>
</dbReference>
<dbReference type="Gene3D" id="3.40.1170.60">
    <property type="match status" value="1"/>
</dbReference>
<keyword evidence="2" id="KW-0238">DNA-binding</keyword>
<dbReference type="AlphaFoldDB" id="A0A9D1VPJ1"/>